<keyword evidence="18" id="KW-0121">Carboxypeptidase</keyword>
<feature type="transmembrane region" description="Helical" evidence="15">
    <location>
        <begin position="12"/>
        <end position="30"/>
    </location>
</feature>
<organism evidence="18">
    <name type="scientific">uncultured Nocardioidaceae bacterium</name>
    <dbReference type="NCBI Taxonomy" id="253824"/>
    <lineage>
        <taxon>Bacteria</taxon>
        <taxon>Bacillati</taxon>
        <taxon>Actinomycetota</taxon>
        <taxon>Actinomycetes</taxon>
        <taxon>Propionibacteriales</taxon>
        <taxon>Nocardioidaceae</taxon>
        <taxon>environmental samples</taxon>
    </lineage>
</organism>
<keyword evidence="7 15" id="KW-0812">Transmembrane</keyword>
<dbReference type="PANTHER" id="PTHR30627:SF2">
    <property type="entry name" value="PEPTIDOGLYCAN D,D-TRANSPEPTIDASE MRDA"/>
    <property type="match status" value="1"/>
</dbReference>
<feature type="domain" description="Penicillin-binding protein transpeptidase" evidence="16">
    <location>
        <begin position="296"/>
        <end position="655"/>
    </location>
</feature>
<evidence type="ECO:0000256" key="10">
    <source>
        <dbReference type="ARBA" id="ARBA00022984"/>
    </source>
</evidence>
<keyword evidence="6" id="KW-0645">Protease</keyword>
<evidence type="ECO:0000256" key="7">
    <source>
        <dbReference type="ARBA" id="ARBA00022692"/>
    </source>
</evidence>
<name>A0A6J4N011_9ACTN</name>
<dbReference type="InterPro" id="IPR012338">
    <property type="entry name" value="Beta-lactam/transpept-like"/>
</dbReference>
<dbReference type="InterPro" id="IPR017790">
    <property type="entry name" value="Penicillin-binding_protein_2"/>
</dbReference>
<evidence type="ECO:0000259" key="17">
    <source>
        <dbReference type="Pfam" id="PF03717"/>
    </source>
</evidence>
<keyword evidence="12 15" id="KW-0472">Membrane</keyword>
<keyword evidence="11 15" id="KW-1133">Transmembrane helix</keyword>
<dbReference type="Gene3D" id="3.40.710.10">
    <property type="entry name" value="DD-peptidase/beta-lactamase superfamily"/>
    <property type="match status" value="1"/>
</dbReference>
<comment type="subcellular location">
    <subcellularLocation>
        <location evidence="2">Cell membrane</location>
    </subcellularLocation>
    <subcellularLocation>
        <location evidence="1">Membrane</location>
        <topology evidence="1">Single-pass membrane protein</topology>
    </subcellularLocation>
</comment>
<evidence type="ECO:0000256" key="2">
    <source>
        <dbReference type="ARBA" id="ARBA00004236"/>
    </source>
</evidence>
<evidence type="ECO:0000256" key="3">
    <source>
        <dbReference type="ARBA" id="ARBA00007171"/>
    </source>
</evidence>
<keyword evidence="4" id="KW-1003">Cell membrane</keyword>
<evidence type="ECO:0000256" key="13">
    <source>
        <dbReference type="ARBA" id="ARBA00023316"/>
    </source>
</evidence>
<dbReference type="GO" id="GO:0008360">
    <property type="term" value="P:regulation of cell shape"/>
    <property type="evidence" value="ECO:0007669"/>
    <property type="project" value="UniProtKB-KW"/>
</dbReference>
<dbReference type="GO" id="GO:0005886">
    <property type="term" value="C:plasma membrane"/>
    <property type="evidence" value="ECO:0007669"/>
    <property type="project" value="UniProtKB-SubCell"/>
</dbReference>
<dbReference type="GO" id="GO:0009252">
    <property type="term" value="P:peptidoglycan biosynthetic process"/>
    <property type="evidence" value="ECO:0007669"/>
    <property type="project" value="UniProtKB-KW"/>
</dbReference>
<evidence type="ECO:0000313" key="18">
    <source>
        <dbReference type="EMBL" id="CAA9371304.1"/>
    </source>
</evidence>
<evidence type="ECO:0000256" key="9">
    <source>
        <dbReference type="ARBA" id="ARBA00022960"/>
    </source>
</evidence>
<keyword evidence="13" id="KW-0961">Cell wall biogenesis/degradation</keyword>
<proteinExistence type="inferred from homology"/>
<dbReference type="GO" id="GO:0006508">
    <property type="term" value="P:proteolysis"/>
    <property type="evidence" value="ECO:0007669"/>
    <property type="project" value="UniProtKB-KW"/>
</dbReference>
<feature type="region of interest" description="Disordered" evidence="14">
    <location>
        <begin position="673"/>
        <end position="728"/>
    </location>
</feature>
<sequence length="728" mass="79234">MLKARSRRRLMVVQVMILSLFATLFTRLWYLQVIGGESYQAAAQENTVRDIEVAAPRGLIVDSMGRPLVANRTSWVVTVDRFVLDRLGDTTGAAVLRRLARTLGLSSEQLDRRLKLCGEVGAARSPICWNGSPYAPVPVAEDVSQSLAASILEQSEDFPGITAEARKVRAYPAPYGINAAHVLGYNSPITDAELDTAKGRADSTVSPLSVVGRAGLEKEYDRWLRGTPGDRQVTVDSMGRVLGDGENLRAQAGNTLVTTIDAKVQGVVERQLNQTIQTARKTVDPVTDRRYAADSGAAVVLDARTGRVVAMASQPTYDPNVWTGGITQGDLERLYSERAGTPLLSRAFQGQFAPGSTFKPFMAAGALTHGYSPATRLDCSSSFRVGNRDFKNYESGAYGPIDFAKALQVSCNTFFYRIGYGLWVKTGAETTDVDTPDPLVDMAESFGFGEVTGIDLPSEMSGRIADRKWKLAYWRAQKDYYCSLGKEPGDDFVHRFAREFCVEGYTYTAADAVNFSIGQGDTIVTPLQLATAYAALGNGGTLWEPRVAKAIVSPEGEVIRRIEPNKASQVPVPQRLLRYLDTALMGTTQTGTSSWRFIDFPLDRVKIRSKTGSAEVYGKQSTSWLASYNRRYVVVMMVEQGGTGSGTSGPAIRKIWEALYGIKGEQVRLDRAAQPGATPPAGLPVFHPNGQISAPESSAAARQDDGRLGRGGRTAGRRSSERRRTTPW</sequence>
<accession>A0A6J4N011</accession>
<evidence type="ECO:0000256" key="4">
    <source>
        <dbReference type="ARBA" id="ARBA00022475"/>
    </source>
</evidence>
<dbReference type="InterPro" id="IPR005311">
    <property type="entry name" value="PBP_dimer"/>
</dbReference>
<dbReference type="GO" id="GO:0071972">
    <property type="term" value="F:peptidoglycan L,D-transpeptidase activity"/>
    <property type="evidence" value="ECO:0007669"/>
    <property type="project" value="TreeGrafter"/>
</dbReference>
<feature type="compositionally biased region" description="Basic and acidic residues" evidence="14">
    <location>
        <begin position="718"/>
        <end position="728"/>
    </location>
</feature>
<comment type="similarity">
    <text evidence="3">Belongs to the transpeptidase family.</text>
</comment>
<dbReference type="Pfam" id="PF00905">
    <property type="entry name" value="Transpeptidase"/>
    <property type="match status" value="1"/>
</dbReference>
<dbReference type="AlphaFoldDB" id="A0A6J4N011"/>
<keyword evidence="8 18" id="KW-0378">Hydrolase</keyword>
<dbReference type="NCBIfam" id="TIGR03423">
    <property type="entry name" value="pbp2_mrdA"/>
    <property type="match status" value="1"/>
</dbReference>
<protein>
    <submittedName>
        <fullName evidence="18">Peptidoglycan D,D-transpeptidase MrdA</fullName>
        <ecNumber evidence="18">3.4.16.4</ecNumber>
    </submittedName>
</protein>
<dbReference type="GO" id="GO:0071555">
    <property type="term" value="P:cell wall organization"/>
    <property type="evidence" value="ECO:0007669"/>
    <property type="project" value="UniProtKB-KW"/>
</dbReference>
<reference evidence="18" key="1">
    <citation type="submission" date="2020-02" db="EMBL/GenBank/DDBJ databases">
        <authorList>
            <person name="Meier V. D."/>
        </authorList>
    </citation>
    <scope>NUCLEOTIDE SEQUENCE</scope>
    <source>
        <strain evidence="18">AVDCRST_MAG21</strain>
    </source>
</reference>
<gene>
    <name evidence="18" type="ORF">AVDCRST_MAG21-803</name>
</gene>
<feature type="domain" description="Penicillin-binding protein dimerisation" evidence="17">
    <location>
        <begin position="53"/>
        <end position="243"/>
    </location>
</feature>
<evidence type="ECO:0000256" key="12">
    <source>
        <dbReference type="ARBA" id="ARBA00023136"/>
    </source>
</evidence>
<evidence type="ECO:0000259" key="16">
    <source>
        <dbReference type="Pfam" id="PF00905"/>
    </source>
</evidence>
<dbReference type="GO" id="GO:0009002">
    <property type="term" value="F:serine-type D-Ala-D-Ala carboxypeptidase activity"/>
    <property type="evidence" value="ECO:0007669"/>
    <property type="project" value="UniProtKB-EC"/>
</dbReference>
<evidence type="ECO:0000256" key="1">
    <source>
        <dbReference type="ARBA" id="ARBA00004167"/>
    </source>
</evidence>
<evidence type="ECO:0000256" key="14">
    <source>
        <dbReference type="SAM" id="MobiDB-lite"/>
    </source>
</evidence>
<dbReference type="SUPFAM" id="SSF56519">
    <property type="entry name" value="Penicillin binding protein dimerisation domain"/>
    <property type="match status" value="1"/>
</dbReference>
<dbReference type="Gene3D" id="3.90.1310.10">
    <property type="entry name" value="Penicillin-binding protein 2a (Domain 2)"/>
    <property type="match status" value="1"/>
</dbReference>
<dbReference type="InterPro" id="IPR001460">
    <property type="entry name" value="PCN-bd_Tpept"/>
</dbReference>
<evidence type="ECO:0000256" key="5">
    <source>
        <dbReference type="ARBA" id="ARBA00022519"/>
    </source>
</evidence>
<evidence type="ECO:0000256" key="15">
    <source>
        <dbReference type="SAM" id="Phobius"/>
    </source>
</evidence>
<dbReference type="SUPFAM" id="SSF56601">
    <property type="entry name" value="beta-lactamase/transpeptidase-like"/>
    <property type="match status" value="1"/>
</dbReference>
<dbReference type="GO" id="GO:0008658">
    <property type="term" value="F:penicillin binding"/>
    <property type="evidence" value="ECO:0007669"/>
    <property type="project" value="InterPro"/>
</dbReference>
<dbReference type="EC" id="3.4.16.4" evidence="18"/>
<keyword evidence="5" id="KW-0997">Cell inner membrane</keyword>
<dbReference type="InterPro" id="IPR050515">
    <property type="entry name" value="Beta-lactam/transpept"/>
</dbReference>
<dbReference type="Pfam" id="PF03717">
    <property type="entry name" value="PBP_dimer"/>
    <property type="match status" value="1"/>
</dbReference>
<dbReference type="EMBL" id="CADCUL010000090">
    <property type="protein sequence ID" value="CAA9371304.1"/>
    <property type="molecule type" value="Genomic_DNA"/>
</dbReference>
<evidence type="ECO:0000256" key="11">
    <source>
        <dbReference type="ARBA" id="ARBA00022989"/>
    </source>
</evidence>
<evidence type="ECO:0000256" key="6">
    <source>
        <dbReference type="ARBA" id="ARBA00022670"/>
    </source>
</evidence>
<dbReference type="InterPro" id="IPR036138">
    <property type="entry name" value="PBP_dimer_sf"/>
</dbReference>
<dbReference type="PANTHER" id="PTHR30627">
    <property type="entry name" value="PEPTIDOGLYCAN D,D-TRANSPEPTIDASE"/>
    <property type="match status" value="1"/>
</dbReference>
<evidence type="ECO:0000256" key="8">
    <source>
        <dbReference type="ARBA" id="ARBA00022801"/>
    </source>
</evidence>
<keyword evidence="9" id="KW-0133">Cell shape</keyword>
<keyword evidence="10" id="KW-0573">Peptidoglycan synthesis</keyword>